<dbReference type="GO" id="GO:0015629">
    <property type="term" value="C:actin cytoskeleton"/>
    <property type="evidence" value="ECO:0007669"/>
    <property type="project" value="TreeGrafter"/>
</dbReference>
<dbReference type="Pfam" id="PF13181">
    <property type="entry name" value="TPR_8"/>
    <property type="match status" value="1"/>
</dbReference>
<keyword evidence="1" id="KW-0802">TPR repeat</keyword>
<dbReference type="FunFam" id="1.25.40.10:FF:000111">
    <property type="entry name" value="tetratricopeptide repeat protein 17 isoform X1"/>
    <property type="match status" value="1"/>
</dbReference>
<dbReference type="GO" id="GO:0044782">
    <property type="term" value="P:cilium organization"/>
    <property type="evidence" value="ECO:0007669"/>
    <property type="project" value="TreeGrafter"/>
</dbReference>
<evidence type="ECO:0000256" key="2">
    <source>
        <dbReference type="SAM" id="Coils"/>
    </source>
</evidence>
<evidence type="ECO:0000313" key="4">
    <source>
        <dbReference type="Proteomes" id="UP000694413"/>
    </source>
</evidence>
<organism evidence="3 4">
    <name type="scientific">Zonotrichia albicollis</name>
    <name type="common">White-throated sparrow</name>
    <name type="synonym">Fringilla albicollis</name>
    <dbReference type="NCBI Taxonomy" id="44394"/>
    <lineage>
        <taxon>Eukaryota</taxon>
        <taxon>Metazoa</taxon>
        <taxon>Chordata</taxon>
        <taxon>Craniata</taxon>
        <taxon>Vertebrata</taxon>
        <taxon>Euteleostomi</taxon>
        <taxon>Archelosauria</taxon>
        <taxon>Archosauria</taxon>
        <taxon>Dinosauria</taxon>
        <taxon>Saurischia</taxon>
        <taxon>Theropoda</taxon>
        <taxon>Coelurosauria</taxon>
        <taxon>Aves</taxon>
        <taxon>Neognathae</taxon>
        <taxon>Neoaves</taxon>
        <taxon>Telluraves</taxon>
        <taxon>Australaves</taxon>
        <taxon>Passeriformes</taxon>
        <taxon>Passerellidae</taxon>
        <taxon>Zonotrichia</taxon>
    </lineage>
</organism>
<protein>
    <submittedName>
        <fullName evidence="3">Tetratricopeptide repeat domain 17</fullName>
    </submittedName>
</protein>
<dbReference type="PANTHER" id="PTHR16091:SF1">
    <property type="entry name" value="TETRATRICOPEPTIDE REPEAT PROTEIN 17"/>
    <property type="match status" value="1"/>
</dbReference>
<dbReference type="Ensembl" id="ENSZALT00000022400.1">
    <property type="protein sequence ID" value="ENSZALP00000016774.1"/>
    <property type="gene ID" value="ENSZALG00000013584.1"/>
</dbReference>
<feature type="repeat" description="TPR" evidence="1">
    <location>
        <begin position="718"/>
        <end position="751"/>
    </location>
</feature>
<dbReference type="InterPro" id="IPR052630">
    <property type="entry name" value="TTC17"/>
</dbReference>
<dbReference type="GO" id="GO:0005737">
    <property type="term" value="C:cytoplasm"/>
    <property type="evidence" value="ECO:0007669"/>
    <property type="project" value="TreeGrafter"/>
</dbReference>
<dbReference type="SUPFAM" id="SSF48452">
    <property type="entry name" value="TPR-like"/>
    <property type="match status" value="1"/>
</dbReference>
<reference evidence="3" key="2">
    <citation type="submission" date="2025-09" db="UniProtKB">
        <authorList>
            <consortium name="Ensembl"/>
        </authorList>
    </citation>
    <scope>IDENTIFICATION</scope>
</reference>
<dbReference type="FunFam" id="1.25.40.10:FF:000061">
    <property type="entry name" value="Tetratricopeptide repeat domain 17"/>
    <property type="match status" value="1"/>
</dbReference>
<keyword evidence="4" id="KW-1185">Reference proteome</keyword>
<reference evidence="3" key="1">
    <citation type="submission" date="2025-08" db="UniProtKB">
        <authorList>
            <consortium name="Ensembl"/>
        </authorList>
    </citation>
    <scope>IDENTIFICATION</scope>
</reference>
<accession>A0A8D2N7Q0</accession>
<evidence type="ECO:0000256" key="1">
    <source>
        <dbReference type="PROSITE-ProRule" id="PRU00339"/>
    </source>
</evidence>
<sequence length="1257" mass="141712">MAAAAVPLPGGASRPGLGKMAAAGASGRGGLGRVWVFSGWALGLCSLLASGTRPAAATTHWVVTEDGKIQQQVDSPMNLRNPHDLVILMRQETTVNYLKELEKQLVAQKIHIEENEDRDTGLEQRHNKEDPDCIKAKVPLGDLDLYDGTYITLESKDIRPEDYIDTKSPVPPDLQQPDCTKVLDLPYSIHAFQHLRGVQERVNLSAPLLPKEDPIFTYLSRRLGRSIEEIGHRIYDGLMKNSSSWVLYNMASFYWRIKNEPYQVVECAMRALHFSSRQNKDIALVNLANILHRAHFSADAAIVVHAALDYSDFFTSYYTLGNIYAMLGEYNHSVLCYDHALQAKPGFEQAVKRKHAVLCQQKLEQKLEAQHRSLQRTLNELKEYQKQHDHYLRQQDVLDKYKLIQEEQILRNIIHETQMAKEAQLGNHQICRLGNQQHSLHCQWDQPVRYHRGDIFENVEYVQFGEDSSTSSMTSMNLDLHANQSVHSQSLQSSPVARSVVSVWSVEPSRDKQHILWPQRSDCMKSFPRIPDPEELPTYFLPPENRGFRIQPILNIPGDIVEHGEAQAPDCSSITDARNNESLNILVKELDTNLDLKFRMPDNQARQVLHSRINNETITLAKIGVFLDHAMKKVKQEEGTFKPEDPLWLVLNEAGLYWRAVGNSTFAITCLQKAYNLAPHEYQDIPLVNLANLLFHYGLHSDASRLLLKALAINASEPLTFLSLGNAYLAQNNISGALQAFRHALDLTAKCLECESSLKMIRCLQFYPFLYNITSSVCSGHCHEKNADGSYGKEKYFDDHYESAAAVTEGHSEGGTEDPEILTQSSARDPSFLRLENTVTAESNGSEGVEGLEDDQMSEEMLALVDEFENSWPQEAFEGALEVKGRRMDLQGIRVLKKGSQDGLASSCFGDCGDDDEAEWITFQVKRLKKPKVESLDLQEPAGRNVEEGTNAENENFYQTALEISGPKIPSPGPIGKRHDYRSLGWPSPDECLKLRRVELTTVASTWLAVSAKNIDITEHIDFATQLQEPAMEPLCNPNLPASMHTLDHLQGVSSRASLHYTGESQLKEVLQNLGKDHYSPQSLEQVGTRIAKALEKNQTSWVLSSMAALYWRVKGQGKKAIDCLRQALHYAPHHMKDVPLISLANIFHNARLWNDAIIVATMAVEIAPHFVVNHFTLANVYVAMEEFEKAMKCRFGMRCKFMLTLSHTFSCQGGGGTWCQGINSKKVRWKISKSFCLWLVEDMILQNQKGHILEIK</sequence>
<proteinExistence type="predicted"/>
<dbReference type="PANTHER" id="PTHR16091">
    <property type="entry name" value="TTC17 PROTEIN"/>
    <property type="match status" value="1"/>
</dbReference>
<dbReference type="InterPro" id="IPR011990">
    <property type="entry name" value="TPR-like_helical_dom_sf"/>
</dbReference>
<name>A0A8D2N7Q0_ZONAL</name>
<feature type="coiled-coil region" evidence="2">
    <location>
        <begin position="360"/>
        <end position="394"/>
    </location>
</feature>
<keyword evidence="2" id="KW-0175">Coiled coil</keyword>
<dbReference type="SMART" id="SM00028">
    <property type="entry name" value="TPR"/>
    <property type="match status" value="6"/>
</dbReference>
<evidence type="ECO:0000313" key="3">
    <source>
        <dbReference type="Ensembl" id="ENSZALP00000016774.1"/>
    </source>
</evidence>
<dbReference type="InterPro" id="IPR019734">
    <property type="entry name" value="TPR_rpt"/>
</dbReference>
<dbReference type="GO" id="GO:0030041">
    <property type="term" value="P:actin filament polymerization"/>
    <property type="evidence" value="ECO:0007669"/>
    <property type="project" value="TreeGrafter"/>
</dbReference>
<gene>
    <name evidence="3" type="primary">TTC17</name>
</gene>
<dbReference type="AlphaFoldDB" id="A0A8D2N7Q0"/>
<dbReference type="PROSITE" id="PS50005">
    <property type="entry name" value="TPR"/>
    <property type="match status" value="2"/>
</dbReference>
<dbReference type="Gene3D" id="1.25.40.10">
    <property type="entry name" value="Tetratricopeptide repeat domain"/>
    <property type="match status" value="3"/>
</dbReference>
<feature type="repeat" description="TPR" evidence="1">
    <location>
        <begin position="314"/>
        <end position="347"/>
    </location>
</feature>
<dbReference type="Proteomes" id="UP000694413">
    <property type="component" value="Unassembled WGS sequence"/>
</dbReference>